<evidence type="ECO:0000256" key="8">
    <source>
        <dbReference type="ARBA" id="ARBA00023134"/>
    </source>
</evidence>
<dbReference type="GO" id="GO:1990533">
    <property type="term" value="C:Dom34-Hbs1 complex"/>
    <property type="evidence" value="ECO:0007669"/>
    <property type="project" value="UniProtKB-ARBA"/>
</dbReference>
<evidence type="ECO:0000259" key="13">
    <source>
        <dbReference type="PROSITE" id="PS51722"/>
    </source>
</evidence>
<evidence type="ECO:0000313" key="14">
    <source>
        <dbReference type="EMBL" id="VVT56983.1"/>
    </source>
</evidence>
<dbReference type="InterPro" id="IPR009001">
    <property type="entry name" value="Transl_elong_EF1A/Init_IF2_C"/>
</dbReference>
<keyword evidence="7" id="KW-0648">Protein biosynthesis</keyword>
<feature type="compositionally biased region" description="Low complexity" evidence="12">
    <location>
        <begin position="161"/>
        <end position="191"/>
    </location>
</feature>
<dbReference type="GO" id="GO:0005737">
    <property type="term" value="C:cytoplasm"/>
    <property type="evidence" value="ECO:0007669"/>
    <property type="project" value="UniProtKB-SubCell"/>
</dbReference>
<dbReference type="CDD" id="cd01883">
    <property type="entry name" value="EF1_alpha"/>
    <property type="match status" value="1"/>
</dbReference>
<evidence type="ECO:0000256" key="4">
    <source>
        <dbReference type="ARBA" id="ARBA00022741"/>
    </source>
</evidence>
<dbReference type="InterPro" id="IPR015033">
    <property type="entry name" value="HBS1-like_N"/>
</dbReference>
<dbReference type="PROSITE" id="PS00301">
    <property type="entry name" value="G_TR_1"/>
    <property type="match status" value="1"/>
</dbReference>
<dbReference type="InterPro" id="IPR050100">
    <property type="entry name" value="TRAFAC_GTPase_members"/>
</dbReference>
<evidence type="ECO:0000256" key="2">
    <source>
        <dbReference type="ARBA" id="ARBA00007249"/>
    </source>
</evidence>
<feature type="domain" description="Tr-type G" evidence="13">
    <location>
        <begin position="374"/>
        <end position="602"/>
    </location>
</feature>
<evidence type="ECO:0000256" key="7">
    <source>
        <dbReference type="ARBA" id="ARBA00022917"/>
    </source>
</evidence>
<dbReference type="SUPFAM" id="SSF50465">
    <property type="entry name" value="EF-Tu/eEF-1alpha/eIF2-gamma C-terminal domain"/>
    <property type="match status" value="1"/>
</dbReference>
<keyword evidence="3" id="KW-0963">Cytoplasm</keyword>
<dbReference type="GO" id="GO:0006417">
    <property type="term" value="P:regulation of translation"/>
    <property type="evidence" value="ECO:0007669"/>
    <property type="project" value="UniProtKB-KW"/>
</dbReference>
<dbReference type="EMBL" id="CABVLU010000004">
    <property type="protein sequence ID" value="VVT56983.1"/>
    <property type="molecule type" value="Genomic_DNA"/>
</dbReference>
<dbReference type="RefSeq" id="XP_031856075.1">
    <property type="nucleotide sequence ID" value="XM_032000184.1"/>
</dbReference>
<dbReference type="GO" id="GO:0005525">
    <property type="term" value="F:GTP binding"/>
    <property type="evidence" value="ECO:0007669"/>
    <property type="project" value="UniProtKB-KW"/>
</dbReference>
<evidence type="ECO:0000256" key="9">
    <source>
        <dbReference type="ARBA" id="ARBA00049117"/>
    </source>
</evidence>
<keyword evidence="6" id="KW-0810">Translation regulation</keyword>
<dbReference type="PROSITE" id="PS51722">
    <property type="entry name" value="G_TR_2"/>
    <property type="match status" value="1"/>
</dbReference>
<evidence type="ECO:0000256" key="3">
    <source>
        <dbReference type="ARBA" id="ARBA00022490"/>
    </source>
</evidence>
<feature type="compositionally biased region" description="Low complexity" evidence="12">
    <location>
        <begin position="127"/>
        <end position="141"/>
    </location>
</feature>
<dbReference type="CDD" id="cd04093">
    <property type="entry name" value="HBS1_C_III"/>
    <property type="match status" value="1"/>
</dbReference>
<comment type="catalytic activity">
    <reaction evidence="9">
        <text>GTP + H2O = GDP + phosphate + H(+)</text>
        <dbReference type="Rhea" id="RHEA:19669"/>
        <dbReference type="ChEBI" id="CHEBI:15377"/>
        <dbReference type="ChEBI" id="CHEBI:15378"/>
        <dbReference type="ChEBI" id="CHEBI:37565"/>
        <dbReference type="ChEBI" id="CHEBI:43474"/>
        <dbReference type="ChEBI" id="CHEBI:58189"/>
    </reaction>
    <physiologicalReaction direction="left-to-right" evidence="9">
        <dbReference type="Rhea" id="RHEA:19670"/>
    </physiologicalReaction>
</comment>
<keyword evidence="15" id="KW-1185">Reference proteome</keyword>
<dbReference type="Pfam" id="PF22594">
    <property type="entry name" value="GTP-eEF1A_C"/>
    <property type="match status" value="1"/>
</dbReference>
<evidence type="ECO:0000256" key="10">
    <source>
        <dbReference type="ARBA" id="ARBA00063537"/>
    </source>
</evidence>
<dbReference type="AlphaFoldDB" id="A0A5E8BZW5"/>
<evidence type="ECO:0000256" key="12">
    <source>
        <dbReference type="SAM" id="MobiDB-lite"/>
    </source>
</evidence>
<dbReference type="Pfam" id="PF08938">
    <property type="entry name" value="HBS1_N"/>
    <property type="match status" value="1"/>
</dbReference>
<sequence>MARGADFDDDDFYDEEEDYSDDQYNDDYDPQELEIAVNKVIAGLEKRKVPVEVIEDAIFEHDFDTKAAIDELKKKYSAPVKKPKSGTPTPSSSAVPSKPASGPSLAKMRALKKAAQQESTDSPLVDNSAAQQTAPTTSTNSLNLLDKLQAKHGGAPEPSPSTSSSSSSLASLSSTSSLAKTKSSALQKLAARAPKTGQSTITKPTESKLKLLRKPATATTTTTTTSAKPSEKPSASASLSLSSSSSSSSSLSTSLPISIFPEIDYNLVITPQPRSSALFYTDCDSDSDAYTPRISYSPNQRSNFLYSIESTPKVKKPFSLPSPDDTVLAAQSQSKGFVDEATAKSLSNLRIDSGTPKKLKYNVLEEIKRSKTKKPVLCFVVIGHVDAGKSTLMGRLLLDTGAVSKNTVAKYEKASKEIGKQSFALAWVMDKTDEERSRGITVDVCSSIFETDKRHFTILDAPGHRDFVPNMIEGSSRADVALLVIDSSPNAFESGFFSDGQTREHAIVARSLGIEQIVVAVNKLDAMDWSEARFQAIEEQLGAFLQRVGFQSENTTFVPCSGLSGVNVTGKKQKLPEELSSWYKGLSVLEALEAQELPERDYAAPFRMRVIDVEAMPHMAQIVVSGRVDYGTVQEGQELIAVPAPSSGKQPIVKSIHNYDREKESIPWAKAGDYVELVLTGILPEDLSSGTILCGADAPAVGYTSKFVAKLTVFDMDKPILKGNTMVMHYAGSRAEVQVSKLVALLEKNGKDEVAGKTPRLIKGGQKARVQISVLNGRSIPIETFEQNRDLGRIILRREGKTVAVGIVESLK</sequence>
<feature type="region of interest" description="Disordered" evidence="12">
    <location>
        <begin position="1"/>
        <end position="30"/>
    </location>
</feature>
<dbReference type="Pfam" id="PF00009">
    <property type="entry name" value="GTP_EFTU"/>
    <property type="match status" value="1"/>
</dbReference>
<reference evidence="14 15" key="1">
    <citation type="submission" date="2019-09" db="EMBL/GenBank/DDBJ databases">
        <authorList>
            <person name="Brejova B."/>
        </authorList>
    </citation>
    <scope>NUCLEOTIDE SEQUENCE [LARGE SCALE GENOMIC DNA]</scope>
</reference>
<dbReference type="InterPro" id="IPR054696">
    <property type="entry name" value="GTP-eEF1A_C"/>
</dbReference>
<dbReference type="Gene3D" id="2.40.30.10">
    <property type="entry name" value="Translation factors"/>
    <property type="match status" value="2"/>
</dbReference>
<dbReference type="InterPro" id="IPR000795">
    <property type="entry name" value="T_Tr_GTP-bd_dom"/>
</dbReference>
<protein>
    <recommendedName>
        <fullName evidence="11">Elongation factor 1 alpha-like protein</fullName>
    </recommendedName>
</protein>
<gene>
    <name evidence="14" type="ORF">SAPINGB_P005470</name>
</gene>
<evidence type="ECO:0000256" key="1">
    <source>
        <dbReference type="ARBA" id="ARBA00004496"/>
    </source>
</evidence>
<dbReference type="FunFam" id="3.40.50.300:FF:000204">
    <property type="entry name" value="Translation elongation factor Tu"/>
    <property type="match status" value="1"/>
</dbReference>
<comment type="subunit">
    <text evidence="10">Component of the Dom34-Hbs1 complex, also named Pelota-HBS1L complex, composed of dom34 and hbs1.</text>
</comment>
<dbReference type="InterPro" id="IPR009000">
    <property type="entry name" value="Transl_B-barrel_sf"/>
</dbReference>
<feature type="compositionally biased region" description="Low complexity" evidence="12">
    <location>
        <begin position="214"/>
        <end position="251"/>
    </location>
</feature>
<name>A0A5E8BZW5_9ASCO</name>
<feature type="compositionally biased region" description="Acidic residues" evidence="12">
    <location>
        <begin position="7"/>
        <end position="30"/>
    </location>
</feature>
<evidence type="ECO:0000256" key="5">
    <source>
        <dbReference type="ARBA" id="ARBA00022801"/>
    </source>
</evidence>
<keyword evidence="4" id="KW-0547">Nucleotide-binding</keyword>
<dbReference type="OrthoDB" id="342024at2759"/>
<feature type="region of interest" description="Disordered" evidence="12">
    <location>
        <begin position="74"/>
        <end position="251"/>
    </location>
</feature>
<organism evidence="14 15">
    <name type="scientific">Magnusiomyces paraingens</name>
    <dbReference type="NCBI Taxonomy" id="2606893"/>
    <lineage>
        <taxon>Eukaryota</taxon>
        <taxon>Fungi</taxon>
        <taxon>Dikarya</taxon>
        <taxon>Ascomycota</taxon>
        <taxon>Saccharomycotina</taxon>
        <taxon>Dipodascomycetes</taxon>
        <taxon>Dipodascales</taxon>
        <taxon>Dipodascaceae</taxon>
        <taxon>Magnusiomyces</taxon>
    </lineage>
</organism>
<dbReference type="GO" id="GO:0003924">
    <property type="term" value="F:GTPase activity"/>
    <property type="evidence" value="ECO:0007669"/>
    <property type="project" value="InterPro"/>
</dbReference>
<dbReference type="GO" id="GO:0006412">
    <property type="term" value="P:translation"/>
    <property type="evidence" value="ECO:0007669"/>
    <property type="project" value="UniProtKB-KW"/>
</dbReference>
<dbReference type="FunFam" id="2.40.30.10:FF:000070">
    <property type="entry name" value="Translation elongation factor EF-1 subunit"/>
    <property type="match status" value="1"/>
</dbReference>
<dbReference type="InterPro" id="IPR031157">
    <property type="entry name" value="G_TR_CS"/>
</dbReference>
<proteinExistence type="inferred from homology"/>
<dbReference type="PANTHER" id="PTHR23115">
    <property type="entry name" value="TRANSLATION FACTOR"/>
    <property type="match status" value="1"/>
</dbReference>
<dbReference type="Proteomes" id="UP000398389">
    <property type="component" value="Unassembled WGS sequence"/>
</dbReference>
<comment type="similarity">
    <text evidence="2">Belongs to the TRAFAC class translation factor GTPase superfamily. Classic translation factor GTPase family. EF-Tu/EF-1A subfamily.</text>
</comment>
<dbReference type="SUPFAM" id="SSF50447">
    <property type="entry name" value="Translation proteins"/>
    <property type="match status" value="1"/>
</dbReference>
<evidence type="ECO:0000256" key="6">
    <source>
        <dbReference type="ARBA" id="ARBA00022845"/>
    </source>
</evidence>
<keyword evidence="8" id="KW-0342">GTP-binding</keyword>
<dbReference type="GeneID" id="43584284"/>
<evidence type="ECO:0000256" key="11">
    <source>
        <dbReference type="ARBA" id="ARBA00074866"/>
    </source>
</evidence>
<dbReference type="Gene3D" id="3.40.50.300">
    <property type="entry name" value="P-loop containing nucleotide triphosphate hydrolases"/>
    <property type="match status" value="1"/>
</dbReference>
<dbReference type="InterPro" id="IPR027417">
    <property type="entry name" value="P-loop_NTPase"/>
</dbReference>
<comment type="subcellular location">
    <subcellularLocation>
        <location evidence="1">Cytoplasm</location>
    </subcellularLocation>
</comment>
<accession>A0A5E8BZW5</accession>
<feature type="compositionally biased region" description="Low complexity" evidence="12">
    <location>
        <begin position="77"/>
        <end position="104"/>
    </location>
</feature>
<dbReference type="SUPFAM" id="SSF52540">
    <property type="entry name" value="P-loop containing nucleoside triphosphate hydrolases"/>
    <property type="match status" value="1"/>
</dbReference>
<keyword evidence="5" id="KW-0378">Hydrolase</keyword>
<dbReference type="PRINTS" id="PR00315">
    <property type="entry name" value="ELONGATNFCT"/>
</dbReference>
<evidence type="ECO:0000313" key="15">
    <source>
        <dbReference type="Proteomes" id="UP000398389"/>
    </source>
</evidence>